<name>A0A6C0IUB8_9ZZZZ</name>
<dbReference type="AlphaFoldDB" id="A0A6C0IUB8"/>
<evidence type="ECO:0000259" key="1">
    <source>
        <dbReference type="Pfam" id="PF00483"/>
    </source>
</evidence>
<dbReference type="Pfam" id="PF00483">
    <property type="entry name" value="NTP_transferase"/>
    <property type="match status" value="1"/>
</dbReference>
<feature type="domain" description="Nucleotidyl transferase" evidence="1">
    <location>
        <begin position="19"/>
        <end position="170"/>
    </location>
</feature>
<reference evidence="2" key="1">
    <citation type="journal article" date="2020" name="Nature">
        <title>Giant virus diversity and host interactions through global metagenomics.</title>
        <authorList>
            <person name="Schulz F."/>
            <person name="Roux S."/>
            <person name="Paez-Espino D."/>
            <person name="Jungbluth S."/>
            <person name="Walsh D.A."/>
            <person name="Denef V.J."/>
            <person name="McMahon K.D."/>
            <person name="Konstantinidis K.T."/>
            <person name="Eloe-Fadrosh E.A."/>
            <person name="Kyrpides N.C."/>
            <person name="Woyke T."/>
        </authorList>
    </citation>
    <scope>NUCLEOTIDE SEQUENCE</scope>
    <source>
        <strain evidence="2">GVMAG-M-3300024302-11</strain>
    </source>
</reference>
<dbReference type="SUPFAM" id="SSF53448">
    <property type="entry name" value="Nucleotide-diphospho-sugar transferases"/>
    <property type="match status" value="1"/>
</dbReference>
<dbReference type="InterPro" id="IPR029044">
    <property type="entry name" value="Nucleotide-diphossugar_trans"/>
</dbReference>
<organism evidence="2">
    <name type="scientific">viral metagenome</name>
    <dbReference type="NCBI Taxonomy" id="1070528"/>
    <lineage>
        <taxon>unclassified sequences</taxon>
        <taxon>metagenomes</taxon>
        <taxon>organismal metagenomes</taxon>
    </lineage>
</organism>
<dbReference type="Gene3D" id="3.90.550.10">
    <property type="entry name" value="Spore Coat Polysaccharide Biosynthesis Protein SpsA, Chain A"/>
    <property type="match status" value="1"/>
</dbReference>
<sequence>MTSLVVMVAGMSSRFGGKPKQMAIVGPNNETLIEYSVNQAIKNPFDRIIFITNSKTEELFVDIFQDKYKNIPVIYIQQKYDEMRIRPWGTGDAVASLFPIAKKTKSSKYIIINGDDIYGEATFLDGFNLLHKTSSNIIGGLLVSDTLPEKGNVNRGIITIDGDRVVHLEERLNISKKNNPELLDKLSNVNFIGLQLDALEHLYILNDKFKTDNKDDEKVESLLTEHLNNLVNRSLIKLQYFYIRNKILGITNPGDEVKLKDILSN</sequence>
<accession>A0A6C0IUB8</accession>
<dbReference type="EMBL" id="MN740255">
    <property type="protein sequence ID" value="QHT96299.1"/>
    <property type="molecule type" value="Genomic_DNA"/>
</dbReference>
<dbReference type="InterPro" id="IPR005835">
    <property type="entry name" value="NTP_transferase_dom"/>
</dbReference>
<protein>
    <recommendedName>
        <fullName evidence="1">Nucleotidyl transferase domain-containing protein</fullName>
    </recommendedName>
</protein>
<evidence type="ECO:0000313" key="2">
    <source>
        <dbReference type="EMBL" id="QHT96299.1"/>
    </source>
</evidence>
<proteinExistence type="predicted"/>